<name>A0AAD3TY62_9TREE</name>
<evidence type="ECO:0000259" key="4">
    <source>
        <dbReference type="Pfam" id="PF20434"/>
    </source>
</evidence>
<feature type="domain" description="BD-FAE-like" evidence="4">
    <location>
        <begin position="39"/>
        <end position="134"/>
    </location>
</feature>
<reference evidence="5" key="2">
    <citation type="submission" date="2023-06" db="EMBL/GenBank/DDBJ databases">
        <authorList>
            <person name="Kobayashi Y."/>
            <person name="Kayamori A."/>
            <person name="Aoki K."/>
            <person name="Shiwa Y."/>
            <person name="Fujita N."/>
            <person name="Sugita T."/>
            <person name="Iwasaki W."/>
            <person name="Tanaka N."/>
            <person name="Takashima M."/>
        </authorList>
    </citation>
    <scope>NUCLEOTIDE SEQUENCE</scope>
    <source>
        <strain evidence="5">HIS016</strain>
    </source>
</reference>
<keyword evidence="1" id="KW-0378">Hydrolase</keyword>
<evidence type="ECO:0000313" key="6">
    <source>
        <dbReference type="Proteomes" id="UP001222932"/>
    </source>
</evidence>
<sequence length="411" mass="45295">MTRRPLPPCRPGFTDHVYATVHGVDLPLRVWPAKGARGGAKVPWVLWIHGGGYTAGKWTAPTAWVTRAFGDRGYAIASVGYRQQPQAALPDMLADCLAAALWCRLNLPALVGADPDAWLVAGSSGGGTLACLVAHAPLFSVPSTPGVLPGISDSSDLSAFGSRSDPYHSSPNPNLNPSPSPSLSPSDPSTLPAPRVLVNVYGVSNNADDHHHNTYRTAPVEDYYVADEAELAEALADRDPRNAITQSPWAYELPPAVSLSECRAALGLPNFVPERKHFARNDLWSYVARYRLLYTTMFRRETFPDVHGAAGREYWRHVMRYSALHLLDRAEGYPPTFLWHGTGDRDVRVQQSWEFGDRLRARGVPVGEVYPEGLGHTFDFEIQTPEDKGWEWVEEMLDFVDAHIDGDMESD</sequence>
<reference evidence="5" key="1">
    <citation type="journal article" date="2023" name="BMC Genomics">
        <title>Chromosome-level genome assemblies of Cutaneotrichosporon spp. (Trichosporonales, Basidiomycota) reveal imbalanced evolution between nucleotide sequences and chromosome synteny.</title>
        <authorList>
            <person name="Kobayashi Y."/>
            <person name="Kayamori A."/>
            <person name="Aoki K."/>
            <person name="Shiwa Y."/>
            <person name="Matsutani M."/>
            <person name="Fujita N."/>
            <person name="Sugita T."/>
            <person name="Iwasaki W."/>
            <person name="Tanaka N."/>
            <person name="Takashima M."/>
        </authorList>
    </citation>
    <scope>NUCLEOTIDE SEQUENCE</scope>
    <source>
        <strain evidence="5">HIS016</strain>
    </source>
</reference>
<evidence type="ECO:0008006" key="7">
    <source>
        <dbReference type="Google" id="ProtNLM"/>
    </source>
</evidence>
<dbReference type="GO" id="GO:0006508">
    <property type="term" value="P:proteolysis"/>
    <property type="evidence" value="ECO:0007669"/>
    <property type="project" value="InterPro"/>
</dbReference>
<dbReference type="Proteomes" id="UP001222932">
    <property type="component" value="Unassembled WGS sequence"/>
</dbReference>
<protein>
    <recommendedName>
        <fullName evidence="7">Alpha/beta-hydrolase</fullName>
    </recommendedName>
</protein>
<dbReference type="PANTHER" id="PTHR48081">
    <property type="entry name" value="AB HYDROLASE SUPERFAMILY PROTEIN C4A8.06C"/>
    <property type="match status" value="1"/>
</dbReference>
<dbReference type="InterPro" id="IPR029058">
    <property type="entry name" value="AB_hydrolase_fold"/>
</dbReference>
<gene>
    <name evidence="5" type="ORF">CspeluHIS016_0600720</name>
</gene>
<evidence type="ECO:0000313" key="5">
    <source>
        <dbReference type="EMBL" id="GMK58630.1"/>
    </source>
</evidence>
<evidence type="ECO:0000256" key="2">
    <source>
        <dbReference type="SAM" id="MobiDB-lite"/>
    </source>
</evidence>
<organism evidence="5 6">
    <name type="scientific">Cutaneotrichosporon spelunceum</name>
    <dbReference type="NCBI Taxonomy" id="1672016"/>
    <lineage>
        <taxon>Eukaryota</taxon>
        <taxon>Fungi</taxon>
        <taxon>Dikarya</taxon>
        <taxon>Basidiomycota</taxon>
        <taxon>Agaricomycotina</taxon>
        <taxon>Tremellomycetes</taxon>
        <taxon>Trichosporonales</taxon>
        <taxon>Trichosporonaceae</taxon>
        <taxon>Cutaneotrichosporon</taxon>
    </lineage>
</organism>
<dbReference type="EMBL" id="BTCM01000006">
    <property type="protein sequence ID" value="GMK58630.1"/>
    <property type="molecule type" value="Genomic_DNA"/>
</dbReference>
<dbReference type="InterPro" id="IPR049492">
    <property type="entry name" value="BD-FAE-like_dom"/>
</dbReference>
<dbReference type="Pfam" id="PF00326">
    <property type="entry name" value="Peptidase_S9"/>
    <property type="match status" value="1"/>
</dbReference>
<dbReference type="InterPro" id="IPR001375">
    <property type="entry name" value="Peptidase_S9_cat"/>
</dbReference>
<feature type="region of interest" description="Disordered" evidence="2">
    <location>
        <begin position="159"/>
        <end position="189"/>
    </location>
</feature>
<dbReference type="Gene3D" id="3.40.50.1820">
    <property type="entry name" value="alpha/beta hydrolase"/>
    <property type="match status" value="2"/>
</dbReference>
<feature type="domain" description="Peptidase S9 prolyl oligopeptidase catalytic" evidence="3">
    <location>
        <begin position="320"/>
        <end position="405"/>
    </location>
</feature>
<proteinExistence type="predicted"/>
<dbReference type="AlphaFoldDB" id="A0AAD3TY62"/>
<accession>A0AAD3TY62</accession>
<dbReference type="Pfam" id="PF20434">
    <property type="entry name" value="BD-FAE"/>
    <property type="match status" value="1"/>
</dbReference>
<keyword evidence="6" id="KW-1185">Reference proteome</keyword>
<comment type="caution">
    <text evidence="5">The sequence shown here is derived from an EMBL/GenBank/DDBJ whole genome shotgun (WGS) entry which is preliminary data.</text>
</comment>
<dbReference type="GO" id="GO:0008236">
    <property type="term" value="F:serine-type peptidase activity"/>
    <property type="evidence" value="ECO:0007669"/>
    <property type="project" value="InterPro"/>
</dbReference>
<evidence type="ECO:0000259" key="3">
    <source>
        <dbReference type="Pfam" id="PF00326"/>
    </source>
</evidence>
<dbReference type="InterPro" id="IPR050300">
    <property type="entry name" value="GDXG_lipolytic_enzyme"/>
</dbReference>
<dbReference type="SUPFAM" id="SSF53474">
    <property type="entry name" value="alpha/beta-Hydrolases"/>
    <property type="match status" value="1"/>
</dbReference>
<evidence type="ECO:0000256" key="1">
    <source>
        <dbReference type="ARBA" id="ARBA00022801"/>
    </source>
</evidence>